<dbReference type="KEGG" id="pami:JCM7686_pAMI8p165"/>
<evidence type="ECO:0000256" key="1">
    <source>
        <dbReference type="ARBA" id="ARBA00022448"/>
    </source>
</evidence>
<dbReference type="AlphaFoldDB" id="S5Y822"/>
<evidence type="ECO:0000256" key="7">
    <source>
        <dbReference type="ARBA" id="ARBA00022692"/>
    </source>
</evidence>
<feature type="transmembrane region" description="Helical" evidence="17">
    <location>
        <begin position="20"/>
        <end position="41"/>
    </location>
</feature>
<name>S5Y822_PARAH</name>
<keyword evidence="7 17" id="KW-0812">Transmembrane</keyword>
<evidence type="ECO:0000256" key="10">
    <source>
        <dbReference type="ARBA" id="ARBA00023027"/>
    </source>
</evidence>
<evidence type="ECO:0000256" key="3">
    <source>
        <dbReference type="ARBA" id="ARBA00022519"/>
    </source>
</evidence>
<keyword evidence="9 17" id="KW-1133">Transmembrane helix</keyword>
<evidence type="ECO:0000256" key="4">
    <source>
        <dbReference type="ARBA" id="ARBA00022553"/>
    </source>
</evidence>
<evidence type="ECO:0000256" key="11">
    <source>
        <dbReference type="ARBA" id="ARBA00023053"/>
    </source>
</evidence>
<keyword evidence="1" id="KW-0813">Transport</keyword>
<reference evidence="19 20" key="1">
    <citation type="journal article" date="2014" name="BMC Genomics">
        <title>Architecture and functions of a multipartite genome of the methylotrophic bacterium Paracoccus aminophilus JCM 7686, containing primary and secondary chromids.</title>
        <authorList>
            <person name="Dziewit L."/>
            <person name="Czarnecki J."/>
            <person name="Wibberg D."/>
            <person name="Radlinska M."/>
            <person name="Mrozek P."/>
            <person name="Szymczak M."/>
            <person name="Schluter A."/>
            <person name="Puhler A."/>
            <person name="Bartosik D."/>
        </authorList>
    </citation>
    <scope>NUCLEOTIDE SEQUENCE [LARGE SCALE GENOMIC DNA]</scope>
    <source>
        <strain evidence="19">JCM 7686</strain>
        <plasmid evidence="20">Plasmid pAMI8</plasmid>
    </source>
</reference>
<evidence type="ECO:0000313" key="20">
    <source>
        <dbReference type="Proteomes" id="UP000015480"/>
    </source>
</evidence>
<dbReference type="EMBL" id="CP006655">
    <property type="protein sequence ID" value="AGT11665.1"/>
    <property type="molecule type" value="Genomic_DNA"/>
</dbReference>
<feature type="region of interest" description="Disordered" evidence="16">
    <location>
        <begin position="91"/>
        <end position="110"/>
    </location>
</feature>
<sequence>MAKAFQRFLARPNSDPVKSIGMAALVAAICALIVAGTAVTLRPLIEENRLAARAGQMAAMLESVPGISDLLDGGGIETLIVDLATGRISQTDPTDFDQTAAAADPDRSTALPPAADLAAISRRENESLIWLVREGDEIRLLVLPVRGAGYQSTIRAYLALEGDLNTVAAFTVYEQGETPGLGSRVTEAEFRNGWTGRRIFEGDVILIDTVSGASGDFEVEMISGASVTSYGTIDMVHFWLGPDGFGPFMGSDAGECRILR</sequence>
<evidence type="ECO:0000256" key="17">
    <source>
        <dbReference type="SAM" id="Phobius"/>
    </source>
</evidence>
<dbReference type="GO" id="GO:0016020">
    <property type="term" value="C:membrane"/>
    <property type="evidence" value="ECO:0007669"/>
    <property type="project" value="InterPro"/>
</dbReference>
<keyword evidence="14 17" id="KW-0472">Membrane</keyword>
<keyword evidence="3" id="KW-0997">Cell inner membrane</keyword>
<evidence type="ECO:0000256" key="12">
    <source>
        <dbReference type="ARBA" id="ARBA00023065"/>
    </source>
</evidence>
<evidence type="ECO:0000256" key="9">
    <source>
        <dbReference type="ARBA" id="ARBA00022989"/>
    </source>
</evidence>
<accession>S5Y822</accession>
<dbReference type="GO" id="GO:0010181">
    <property type="term" value="F:FMN binding"/>
    <property type="evidence" value="ECO:0007669"/>
    <property type="project" value="InterPro"/>
</dbReference>
<proteinExistence type="predicted"/>
<dbReference type="GO" id="GO:0016655">
    <property type="term" value="F:oxidoreductase activity, acting on NAD(P)H, quinone or similar compound as acceptor"/>
    <property type="evidence" value="ECO:0007669"/>
    <property type="project" value="InterPro"/>
</dbReference>
<keyword evidence="12" id="KW-0406">Ion transport</keyword>
<dbReference type="Proteomes" id="UP000015480">
    <property type="component" value="Plasmid pAMI8"/>
</dbReference>
<keyword evidence="13" id="KW-0830">Ubiquinone</keyword>
<keyword evidence="19" id="KW-0560">Oxidoreductase</keyword>
<keyword evidence="2" id="KW-1003">Cell membrane</keyword>
<dbReference type="PATRIC" id="fig|1367847.3.peg.4642"/>
<dbReference type="HOGENOM" id="CLU_077882_0_1_5"/>
<feature type="domain" description="FMN-binding" evidence="18">
    <location>
        <begin position="149"/>
        <end position="243"/>
    </location>
</feature>
<dbReference type="InterPro" id="IPR010204">
    <property type="entry name" value="NqrC"/>
</dbReference>
<evidence type="ECO:0000256" key="16">
    <source>
        <dbReference type="SAM" id="MobiDB-lite"/>
    </source>
</evidence>
<keyword evidence="4" id="KW-0597">Phosphoprotein</keyword>
<dbReference type="SMART" id="SM00900">
    <property type="entry name" value="FMN_bind"/>
    <property type="match status" value="1"/>
</dbReference>
<evidence type="ECO:0000259" key="18">
    <source>
        <dbReference type="SMART" id="SM00900"/>
    </source>
</evidence>
<keyword evidence="10" id="KW-0520">NAD</keyword>
<evidence type="ECO:0000256" key="5">
    <source>
        <dbReference type="ARBA" id="ARBA00022630"/>
    </source>
</evidence>
<dbReference type="InterPro" id="IPR007329">
    <property type="entry name" value="FMN-bd"/>
</dbReference>
<dbReference type="PANTHER" id="PTHR37838:SF1">
    <property type="entry name" value="NA(+)-TRANSLOCATING NADH-QUINONE REDUCTASE SUBUNIT C"/>
    <property type="match status" value="1"/>
</dbReference>
<evidence type="ECO:0000256" key="15">
    <source>
        <dbReference type="ARBA" id="ARBA00023201"/>
    </source>
</evidence>
<dbReference type="OrthoDB" id="9786835at2"/>
<dbReference type="GO" id="GO:0006814">
    <property type="term" value="P:sodium ion transport"/>
    <property type="evidence" value="ECO:0007669"/>
    <property type="project" value="UniProtKB-KW"/>
</dbReference>
<dbReference type="EC" id="1.6.5.-" evidence="19"/>
<evidence type="ECO:0000256" key="6">
    <source>
        <dbReference type="ARBA" id="ARBA00022643"/>
    </source>
</evidence>
<keyword evidence="6" id="KW-0288">FMN</keyword>
<dbReference type="PANTHER" id="PTHR37838">
    <property type="entry name" value="NA(+)-TRANSLOCATING NADH-QUINONE REDUCTASE SUBUNIT C"/>
    <property type="match status" value="1"/>
</dbReference>
<keyword evidence="8" id="KW-1278">Translocase</keyword>
<keyword evidence="11" id="KW-0915">Sodium</keyword>
<dbReference type="Pfam" id="PF04205">
    <property type="entry name" value="FMN_bind"/>
    <property type="match status" value="1"/>
</dbReference>
<dbReference type="RefSeq" id="WP_020952707.1">
    <property type="nucleotide sequence ID" value="NC_022050.1"/>
</dbReference>
<evidence type="ECO:0000256" key="14">
    <source>
        <dbReference type="ARBA" id="ARBA00023136"/>
    </source>
</evidence>
<keyword evidence="19" id="KW-0614">Plasmid</keyword>
<keyword evidence="5" id="KW-0285">Flavoprotein</keyword>
<organism evidence="19 20">
    <name type="scientific">Paracoccus aminophilus JCM 7686</name>
    <dbReference type="NCBI Taxonomy" id="1367847"/>
    <lineage>
        <taxon>Bacteria</taxon>
        <taxon>Pseudomonadati</taxon>
        <taxon>Pseudomonadota</taxon>
        <taxon>Alphaproteobacteria</taxon>
        <taxon>Rhodobacterales</taxon>
        <taxon>Paracoccaceae</taxon>
        <taxon>Paracoccus</taxon>
    </lineage>
</organism>
<evidence type="ECO:0000313" key="19">
    <source>
        <dbReference type="EMBL" id="AGT11665.1"/>
    </source>
</evidence>
<keyword evidence="15" id="KW-0739">Sodium transport</keyword>
<gene>
    <name evidence="19" type="ORF">JCM7686_pAMI8p165</name>
</gene>
<keyword evidence="20" id="KW-1185">Reference proteome</keyword>
<evidence type="ECO:0000256" key="13">
    <source>
        <dbReference type="ARBA" id="ARBA00023075"/>
    </source>
</evidence>
<evidence type="ECO:0000256" key="2">
    <source>
        <dbReference type="ARBA" id="ARBA00022475"/>
    </source>
</evidence>
<geneLocation type="plasmid" evidence="19 20">
    <name>pAMI8</name>
</geneLocation>
<protein>
    <submittedName>
        <fullName evidence="19">Na(+)-translocating NADH-quinone reductase subunit C</fullName>
        <ecNumber evidence="19">1.6.5.-</ecNumber>
    </submittedName>
</protein>
<evidence type="ECO:0000256" key="8">
    <source>
        <dbReference type="ARBA" id="ARBA00022967"/>
    </source>
</evidence>